<comment type="caution">
    <text evidence="2">The sequence shown here is derived from an EMBL/GenBank/DDBJ whole genome shotgun (WGS) entry which is preliminary data.</text>
</comment>
<dbReference type="Pfam" id="PF00561">
    <property type="entry name" value="Abhydrolase_1"/>
    <property type="match status" value="1"/>
</dbReference>
<dbReference type="PRINTS" id="PR00111">
    <property type="entry name" value="ABHYDROLASE"/>
</dbReference>
<feature type="domain" description="AB hydrolase-1" evidence="1">
    <location>
        <begin position="13"/>
        <end position="245"/>
    </location>
</feature>
<dbReference type="PANTHER" id="PTHR43798">
    <property type="entry name" value="MONOACYLGLYCEROL LIPASE"/>
    <property type="match status" value="1"/>
</dbReference>
<keyword evidence="2" id="KW-0378">Hydrolase</keyword>
<name>A0ABU2JW69_9ACTN</name>
<dbReference type="RefSeq" id="WP_311669333.1">
    <property type="nucleotide sequence ID" value="NZ_JAVREO010000015.1"/>
</dbReference>
<dbReference type="InterPro" id="IPR029058">
    <property type="entry name" value="AB_hydrolase_fold"/>
</dbReference>
<organism evidence="2 3">
    <name type="scientific">Streptomyces chisholmiae</name>
    <dbReference type="NCBI Taxonomy" id="3075540"/>
    <lineage>
        <taxon>Bacteria</taxon>
        <taxon>Bacillati</taxon>
        <taxon>Actinomycetota</taxon>
        <taxon>Actinomycetes</taxon>
        <taxon>Kitasatosporales</taxon>
        <taxon>Streptomycetaceae</taxon>
        <taxon>Streptomyces</taxon>
    </lineage>
</organism>
<dbReference type="InterPro" id="IPR000073">
    <property type="entry name" value="AB_hydrolase_1"/>
</dbReference>
<dbReference type="GO" id="GO:0016787">
    <property type="term" value="F:hydrolase activity"/>
    <property type="evidence" value="ECO:0007669"/>
    <property type="project" value="UniProtKB-KW"/>
</dbReference>
<reference evidence="3" key="1">
    <citation type="submission" date="2023-07" db="EMBL/GenBank/DDBJ databases">
        <title>30 novel species of actinomycetes from the DSMZ collection.</title>
        <authorList>
            <person name="Nouioui I."/>
        </authorList>
    </citation>
    <scope>NUCLEOTIDE SEQUENCE [LARGE SCALE GENOMIC DNA]</scope>
    <source>
        <strain evidence="3">DSM 44915</strain>
    </source>
</reference>
<evidence type="ECO:0000313" key="3">
    <source>
        <dbReference type="Proteomes" id="UP001183410"/>
    </source>
</evidence>
<dbReference type="Proteomes" id="UP001183410">
    <property type="component" value="Unassembled WGS sequence"/>
</dbReference>
<keyword evidence="3" id="KW-1185">Reference proteome</keyword>
<protein>
    <submittedName>
        <fullName evidence="2">Alpha/beta hydrolase</fullName>
    </submittedName>
</protein>
<dbReference type="InterPro" id="IPR050266">
    <property type="entry name" value="AB_hydrolase_sf"/>
</dbReference>
<gene>
    <name evidence="2" type="ORF">RM844_23460</name>
</gene>
<evidence type="ECO:0000259" key="1">
    <source>
        <dbReference type="Pfam" id="PF00561"/>
    </source>
</evidence>
<dbReference type="EMBL" id="JAVREO010000015">
    <property type="protein sequence ID" value="MDT0269247.1"/>
    <property type="molecule type" value="Genomic_DNA"/>
</dbReference>
<accession>A0ABU2JW69</accession>
<dbReference type="SUPFAM" id="SSF53474">
    <property type="entry name" value="alpha/beta-Hydrolases"/>
    <property type="match status" value="1"/>
</dbReference>
<evidence type="ECO:0000313" key="2">
    <source>
        <dbReference type="EMBL" id="MDT0269247.1"/>
    </source>
</evidence>
<proteinExistence type="predicted"/>
<sequence length="266" mass="27759">MAAVSAAGPADRPTLVLLHALPLDASSWDQVARALRAQGHPVLAHDQLGFGSAPPTDGLPPSLDTAADELAAELDRRGLRSVVLAGCSMGGYLAMAFLRRHPGRVAALALLAARATADDPAAAARRRRFAELVLDDRARDLLVAETTPALLGATTRVRRPELVERVTELALAARPASVAWAQRAIADRADALDTLRATDVPAVVLVGDEDELVTLDEAGQAVAALPRGRLVILPGVGHLAPLEAPEAVVDTLGHLLTRQAHAEATP</sequence>
<dbReference type="Gene3D" id="3.40.50.1820">
    <property type="entry name" value="alpha/beta hydrolase"/>
    <property type="match status" value="1"/>
</dbReference>